<name>A0AAV5FJJ1_ELECO</name>
<comment type="caution">
    <text evidence="3">The sequence shown here is derived from an EMBL/GenBank/DDBJ whole genome shotgun (WGS) entry which is preliminary data.</text>
</comment>
<reference evidence="3" key="2">
    <citation type="submission" date="2021-12" db="EMBL/GenBank/DDBJ databases">
        <title>Resequencing data analysis of finger millet.</title>
        <authorList>
            <person name="Hatakeyama M."/>
            <person name="Aluri S."/>
            <person name="Balachadran M.T."/>
            <person name="Sivarajan S.R."/>
            <person name="Poveda L."/>
            <person name="Shimizu-Inatsugi R."/>
            <person name="Schlapbach R."/>
            <person name="Sreeman S.M."/>
            <person name="Shimizu K.K."/>
        </authorList>
    </citation>
    <scope>NUCLEOTIDE SEQUENCE</scope>
</reference>
<organism evidence="3 4">
    <name type="scientific">Eleusine coracana subsp. coracana</name>
    <dbReference type="NCBI Taxonomy" id="191504"/>
    <lineage>
        <taxon>Eukaryota</taxon>
        <taxon>Viridiplantae</taxon>
        <taxon>Streptophyta</taxon>
        <taxon>Embryophyta</taxon>
        <taxon>Tracheophyta</taxon>
        <taxon>Spermatophyta</taxon>
        <taxon>Magnoliopsida</taxon>
        <taxon>Liliopsida</taxon>
        <taxon>Poales</taxon>
        <taxon>Poaceae</taxon>
        <taxon>PACMAD clade</taxon>
        <taxon>Chloridoideae</taxon>
        <taxon>Cynodonteae</taxon>
        <taxon>Eleusininae</taxon>
        <taxon>Eleusine</taxon>
    </lineage>
</organism>
<evidence type="ECO:0000313" key="3">
    <source>
        <dbReference type="EMBL" id="GJN34956.1"/>
    </source>
</evidence>
<evidence type="ECO:0000259" key="2">
    <source>
        <dbReference type="SMART" id="SM01054"/>
    </source>
</evidence>
<dbReference type="PANTHER" id="PTHR33349:SF6">
    <property type="entry name" value="EXPRESSED PROTEIN"/>
    <property type="match status" value="1"/>
</dbReference>
<dbReference type="PANTHER" id="PTHR33349">
    <property type="entry name" value="EMB|CAB62594.1"/>
    <property type="match status" value="1"/>
</dbReference>
<sequence>MTSNKVSVVKPPRGRKPAVVVTKKKTVEQELVDGYQPLSPSLLQKRASLLRDLEEEMVHETTDMKGYEFKATYTLDQEEFAAAETSRPIPAHRRVKSMSMSSRSVRFPFARQASKNSATFKLRSNSSKGPILPSDEEKPARLRSRRGSVGGADEIRSTGRGIQLRIKSLRRRGVGGSGGASTGFVVPAVSLRHQKTLEKKKSRKLYNNMIEETASKLVKTRKSRVKALVGAFESVISKISK</sequence>
<accession>A0AAV5FJJ1</accession>
<dbReference type="GO" id="GO:0005516">
    <property type="term" value="F:calmodulin binding"/>
    <property type="evidence" value="ECO:0007669"/>
    <property type="project" value="InterPro"/>
</dbReference>
<protein>
    <recommendedName>
        <fullName evidence="2">Calmodulin-binding domain-containing protein</fullName>
    </recommendedName>
</protein>
<gene>
    <name evidence="3" type="primary">gb23673</name>
    <name evidence="3" type="ORF">PR202_gb23673</name>
</gene>
<dbReference type="Pfam" id="PF07839">
    <property type="entry name" value="CaM_binding"/>
    <property type="match status" value="1"/>
</dbReference>
<proteinExistence type="predicted"/>
<feature type="region of interest" description="Disordered" evidence="1">
    <location>
        <begin position="118"/>
        <end position="155"/>
    </location>
</feature>
<evidence type="ECO:0000256" key="1">
    <source>
        <dbReference type="SAM" id="MobiDB-lite"/>
    </source>
</evidence>
<keyword evidence="4" id="KW-1185">Reference proteome</keyword>
<reference evidence="3" key="1">
    <citation type="journal article" date="2018" name="DNA Res.">
        <title>Multiple hybrid de novo genome assembly of finger millet, an orphan allotetraploid crop.</title>
        <authorList>
            <person name="Hatakeyama M."/>
            <person name="Aluri S."/>
            <person name="Balachadran M.T."/>
            <person name="Sivarajan S.R."/>
            <person name="Patrignani A."/>
            <person name="Gruter S."/>
            <person name="Poveda L."/>
            <person name="Shimizu-Inatsugi R."/>
            <person name="Baeten J."/>
            <person name="Francoijs K.J."/>
            <person name="Nataraja K.N."/>
            <person name="Reddy Y.A.N."/>
            <person name="Phadnis S."/>
            <person name="Ravikumar R.L."/>
            <person name="Schlapbach R."/>
            <person name="Sreeman S.M."/>
            <person name="Shimizu K.K."/>
        </authorList>
    </citation>
    <scope>NUCLEOTIDE SEQUENCE</scope>
</reference>
<dbReference type="SMART" id="SM01054">
    <property type="entry name" value="CaM_binding"/>
    <property type="match status" value="1"/>
</dbReference>
<evidence type="ECO:0000313" key="4">
    <source>
        <dbReference type="Proteomes" id="UP001054889"/>
    </source>
</evidence>
<dbReference type="EMBL" id="BQKI01000086">
    <property type="protein sequence ID" value="GJN34956.1"/>
    <property type="molecule type" value="Genomic_DNA"/>
</dbReference>
<dbReference type="Proteomes" id="UP001054889">
    <property type="component" value="Unassembled WGS sequence"/>
</dbReference>
<feature type="compositionally biased region" description="Polar residues" evidence="1">
    <location>
        <begin position="118"/>
        <end position="128"/>
    </location>
</feature>
<dbReference type="InterPro" id="IPR012417">
    <property type="entry name" value="CaM-bd_dom_pln"/>
</dbReference>
<dbReference type="AlphaFoldDB" id="A0AAV5FJJ1"/>
<feature type="domain" description="Calmodulin-binding" evidence="2">
    <location>
        <begin position="118"/>
        <end position="237"/>
    </location>
</feature>